<evidence type="ECO:0000256" key="2">
    <source>
        <dbReference type="ARBA" id="ARBA00022490"/>
    </source>
</evidence>
<dbReference type="InterPro" id="IPR036928">
    <property type="entry name" value="AS_sf"/>
</dbReference>
<feature type="coiled-coil region" evidence="7">
    <location>
        <begin position="172"/>
        <end position="206"/>
    </location>
</feature>
<keyword evidence="3 6" id="KW-0820">tRNA-binding</keyword>
<dbReference type="SUPFAM" id="SSF50249">
    <property type="entry name" value="Nucleic acid-binding proteins"/>
    <property type="match status" value="1"/>
</dbReference>
<comment type="caution">
    <text evidence="11">The sequence shown here is derived from an EMBL/GenBank/DDBJ whole genome shotgun (WGS) entry which is preliminary data.</text>
</comment>
<sequence>EKREKGISKKSSPSKKPKTPNPCNCLSYVKSFFRIIYDFIVSFIFYFIYKNTPSKILPPVEDLLVLDSCTTLVNKIKNKEVACRHVVECFIKRIEQMNPILNAVVDTRFDKALAEADEYDKLIELADTEDKINLIFDGKPLFGIPFTYKESIGAKGMAFKLDDISGDLCFLKRLQNDLANNYNQDIERLKLEQESLKAQVETELAKLKKGNIQIESGIKVEGKSSIDNINNENILTVKTSANDNTDVKKNNQASKTEKKQKKNNAAVPVKSTVTTPVDFGRLDLRVGKILSASKHPNADALYVETIDVGEEKPRNVVSGLVKFVPLEEMSNRMVILLCNLKPSKIRSVLSEAMLMCASSPEKVEILEPPPGSVPGDYINVDGYTRSPDKVLKVFEEIALDLKTDENLQATYKGIPWVVADKGIVVAKSLKNVKIK</sequence>
<keyword evidence="2" id="KW-0963">Cytoplasm</keyword>
<evidence type="ECO:0000313" key="11">
    <source>
        <dbReference type="EMBL" id="KAE9530527.1"/>
    </source>
</evidence>
<dbReference type="Pfam" id="PF01588">
    <property type="entry name" value="tRNA_bind"/>
    <property type="match status" value="1"/>
</dbReference>
<evidence type="ECO:0000256" key="8">
    <source>
        <dbReference type="SAM" id="MobiDB-lite"/>
    </source>
</evidence>
<dbReference type="GO" id="GO:0006412">
    <property type="term" value="P:translation"/>
    <property type="evidence" value="ECO:0007669"/>
    <property type="project" value="UniProtKB-KW"/>
</dbReference>
<dbReference type="Gene3D" id="3.90.1300.10">
    <property type="entry name" value="Amidase signature (AS) domain"/>
    <property type="match status" value="1"/>
</dbReference>
<comment type="subcellular location">
    <subcellularLocation>
        <location evidence="1">Cytoplasm</location>
    </subcellularLocation>
</comment>
<dbReference type="Proteomes" id="UP000475862">
    <property type="component" value="Unassembled WGS sequence"/>
</dbReference>
<keyword evidence="9" id="KW-0472">Membrane</keyword>
<accession>A0A6G0TED9</accession>
<dbReference type="SUPFAM" id="SSF75304">
    <property type="entry name" value="Amidase signature (AS) enzymes"/>
    <property type="match status" value="1"/>
</dbReference>
<keyword evidence="7" id="KW-0175">Coiled coil</keyword>
<keyword evidence="5" id="KW-0648">Protein biosynthesis</keyword>
<evidence type="ECO:0000256" key="7">
    <source>
        <dbReference type="SAM" id="Coils"/>
    </source>
</evidence>
<feature type="transmembrane region" description="Helical" evidence="9">
    <location>
        <begin position="32"/>
        <end position="49"/>
    </location>
</feature>
<dbReference type="InterPro" id="IPR012340">
    <property type="entry name" value="NA-bd_OB-fold"/>
</dbReference>
<dbReference type="OrthoDB" id="197206at2759"/>
<dbReference type="Gene3D" id="2.40.50.140">
    <property type="entry name" value="Nucleic acid-binding proteins"/>
    <property type="match status" value="1"/>
</dbReference>
<feature type="compositionally biased region" description="Polar residues" evidence="8">
    <location>
        <begin position="241"/>
        <end position="254"/>
    </location>
</feature>
<feature type="region of interest" description="Disordered" evidence="8">
    <location>
        <begin position="241"/>
        <end position="267"/>
    </location>
</feature>
<feature type="domain" description="TRNA-binding" evidence="10">
    <location>
        <begin position="278"/>
        <end position="379"/>
    </location>
</feature>
<dbReference type="InterPro" id="IPR023631">
    <property type="entry name" value="Amidase_dom"/>
</dbReference>
<proteinExistence type="predicted"/>
<dbReference type="FunFam" id="2.40.50.140:FF:000047">
    <property type="entry name" value="tyrosine--tRNA ligase, cytoplasmic isoform X2"/>
    <property type="match status" value="1"/>
</dbReference>
<gene>
    <name evidence="11" type="ORF">AGLY_010989</name>
</gene>
<evidence type="ECO:0000256" key="1">
    <source>
        <dbReference type="ARBA" id="ARBA00004496"/>
    </source>
</evidence>
<keyword evidence="4 6" id="KW-0694">RNA-binding</keyword>
<dbReference type="EMBL" id="VYZN01000042">
    <property type="protein sequence ID" value="KAE9530527.1"/>
    <property type="molecule type" value="Genomic_DNA"/>
</dbReference>
<dbReference type="PROSITE" id="PS50886">
    <property type="entry name" value="TRBD"/>
    <property type="match status" value="1"/>
</dbReference>
<protein>
    <recommendedName>
        <fullName evidence="10">tRNA-binding domain-containing protein</fullName>
    </recommendedName>
</protein>
<feature type="region of interest" description="Disordered" evidence="8">
    <location>
        <begin position="1"/>
        <end position="21"/>
    </location>
</feature>
<keyword evidence="12" id="KW-1185">Reference proteome</keyword>
<evidence type="ECO:0000256" key="3">
    <source>
        <dbReference type="ARBA" id="ARBA00022555"/>
    </source>
</evidence>
<dbReference type="AlphaFoldDB" id="A0A6G0TED9"/>
<evidence type="ECO:0000313" key="12">
    <source>
        <dbReference type="Proteomes" id="UP000475862"/>
    </source>
</evidence>
<feature type="non-terminal residue" evidence="11">
    <location>
        <position position="1"/>
    </location>
</feature>
<dbReference type="PANTHER" id="PTHR11586:SF33">
    <property type="entry name" value="AMINOACYL TRNA SYNTHASE COMPLEX-INTERACTING MULTIFUNCTIONAL PROTEIN 1"/>
    <property type="match status" value="1"/>
</dbReference>
<evidence type="ECO:0000256" key="5">
    <source>
        <dbReference type="ARBA" id="ARBA00022917"/>
    </source>
</evidence>
<keyword evidence="9" id="KW-1133">Transmembrane helix</keyword>
<keyword evidence="9" id="KW-0812">Transmembrane</keyword>
<evidence type="ECO:0000256" key="4">
    <source>
        <dbReference type="ARBA" id="ARBA00022884"/>
    </source>
</evidence>
<dbReference type="GO" id="GO:0005737">
    <property type="term" value="C:cytoplasm"/>
    <property type="evidence" value="ECO:0007669"/>
    <property type="project" value="UniProtKB-SubCell"/>
</dbReference>
<dbReference type="CDD" id="cd02799">
    <property type="entry name" value="tRNA_bind_EMAP-II_like"/>
    <property type="match status" value="1"/>
</dbReference>
<name>A0A6G0TED9_APHGL</name>
<dbReference type="PANTHER" id="PTHR11586">
    <property type="entry name" value="TRNA-AMINOACYLATION COFACTOR ARC1 FAMILY MEMBER"/>
    <property type="match status" value="1"/>
</dbReference>
<organism evidence="11 12">
    <name type="scientific">Aphis glycines</name>
    <name type="common">Soybean aphid</name>
    <dbReference type="NCBI Taxonomy" id="307491"/>
    <lineage>
        <taxon>Eukaryota</taxon>
        <taxon>Metazoa</taxon>
        <taxon>Ecdysozoa</taxon>
        <taxon>Arthropoda</taxon>
        <taxon>Hexapoda</taxon>
        <taxon>Insecta</taxon>
        <taxon>Pterygota</taxon>
        <taxon>Neoptera</taxon>
        <taxon>Paraneoptera</taxon>
        <taxon>Hemiptera</taxon>
        <taxon>Sternorrhyncha</taxon>
        <taxon>Aphidomorpha</taxon>
        <taxon>Aphidoidea</taxon>
        <taxon>Aphididae</taxon>
        <taxon>Aphidini</taxon>
        <taxon>Aphis</taxon>
        <taxon>Aphis</taxon>
    </lineage>
</organism>
<dbReference type="GO" id="GO:0000049">
    <property type="term" value="F:tRNA binding"/>
    <property type="evidence" value="ECO:0007669"/>
    <property type="project" value="UniProtKB-UniRule"/>
</dbReference>
<dbReference type="InterPro" id="IPR002547">
    <property type="entry name" value="tRNA-bd_dom"/>
</dbReference>
<dbReference type="Pfam" id="PF01425">
    <property type="entry name" value="Amidase"/>
    <property type="match status" value="1"/>
</dbReference>
<dbReference type="InterPro" id="IPR051270">
    <property type="entry name" value="Tyrosine-tRNA_ligase_regulator"/>
</dbReference>
<evidence type="ECO:0000256" key="6">
    <source>
        <dbReference type="PROSITE-ProRule" id="PRU00209"/>
    </source>
</evidence>
<evidence type="ECO:0000259" key="10">
    <source>
        <dbReference type="PROSITE" id="PS50886"/>
    </source>
</evidence>
<reference evidence="11 12" key="1">
    <citation type="submission" date="2019-08" db="EMBL/GenBank/DDBJ databases">
        <title>The genome of the soybean aphid Biotype 1, its phylome, world population structure and adaptation to the North American continent.</title>
        <authorList>
            <person name="Giordano R."/>
            <person name="Donthu R.K."/>
            <person name="Hernandez A.G."/>
            <person name="Wright C.L."/>
            <person name="Zimin A.V."/>
        </authorList>
    </citation>
    <scope>NUCLEOTIDE SEQUENCE [LARGE SCALE GENOMIC DNA]</scope>
    <source>
        <tissue evidence="11">Whole aphids</tissue>
    </source>
</reference>
<evidence type="ECO:0000256" key="9">
    <source>
        <dbReference type="SAM" id="Phobius"/>
    </source>
</evidence>